<gene>
    <name evidence="5" type="ORF">EEDITHA_LOCUS2523</name>
</gene>
<proteinExistence type="inferred from homology"/>
<organism evidence="5 6">
    <name type="scientific">Euphydryas editha</name>
    <name type="common">Edith's checkerspot</name>
    <dbReference type="NCBI Taxonomy" id="104508"/>
    <lineage>
        <taxon>Eukaryota</taxon>
        <taxon>Metazoa</taxon>
        <taxon>Ecdysozoa</taxon>
        <taxon>Arthropoda</taxon>
        <taxon>Hexapoda</taxon>
        <taxon>Insecta</taxon>
        <taxon>Pterygota</taxon>
        <taxon>Neoptera</taxon>
        <taxon>Endopterygota</taxon>
        <taxon>Lepidoptera</taxon>
        <taxon>Glossata</taxon>
        <taxon>Ditrysia</taxon>
        <taxon>Papilionoidea</taxon>
        <taxon>Nymphalidae</taxon>
        <taxon>Nymphalinae</taxon>
        <taxon>Euphydryas</taxon>
    </lineage>
</organism>
<dbReference type="GO" id="GO:0006406">
    <property type="term" value="P:mRNA export from nucleus"/>
    <property type="evidence" value="ECO:0007669"/>
    <property type="project" value="TreeGrafter"/>
</dbReference>
<evidence type="ECO:0000256" key="4">
    <source>
        <dbReference type="PROSITE-ProRule" id="PRU00221"/>
    </source>
</evidence>
<dbReference type="Proteomes" id="UP001153954">
    <property type="component" value="Unassembled WGS sequence"/>
</dbReference>
<evidence type="ECO:0000256" key="3">
    <source>
        <dbReference type="ARBA" id="ARBA00022737"/>
    </source>
</evidence>
<keyword evidence="6" id="KW-1185">Reference proteome</keyword>
<keyword evidence="3" id="KW-0677">Repeat</keyword>
<feature type="repeat" description="WD" evidence="4">
    <location>
        <begin position="152"/>
        <end position="191"/>
    </location>
</feature>
<dbReference type="InterPro" id="IPR001680">
    <property type="entry name" value="WD40_rpt"/>
</dbReference>
<dbReference type="GO" id="GO:0000346">
    <property type="term" value="C:transcription export complex"/>
    <property type="evidence" value="ECO:0007669"/>
    <property type="project" value="TreeGrafter"/>
</dbReference>
<dbReference type="InterPro" id="IPR036322">
    <property type="entry name" value="WD40_repeat_dom_sf"/>
</dbReference>
<evidence type="ECO:0000313" key="6">
    <source>
        <dbReference type="Proteomes" id="UP001153954"/>
    </source>
</evidence>
<keyword evidence="2 4" id="KW-0853">WD repeat</keyword>
<comment type="similarity">
    <text evidence="1">Belongs to the WD repeat THOC6 family.</text>
</comment>
<evidence type="ECO:0000256" key="1">
    <source>
        <dbReference type="ARBA" id="ARBA00009728"/>
    </source>
</evidence>
<dbReference type="PROSITE" id="PS00678">
    <property type="entry name" value="WD_REPEATS_1"/>
    <property type="match status" value="1"/>
</dbReference>
<reference evidence="5" key="1">
    <citation type="submission" date="2022-03" db="EMBL/GenBank/DDBJ databases">
        <authorList>
            <person name="Tunstrom K."/>
        </authorList>
    </citation>
    <scope>NUCLEOTIDE SEQUENCE</scope>
</reference>
<dbReference type="GO" id="GO:0000347">
    <property type="term" value="C:THO complex"/>
    <property type="evidence" value="ECO:0007669"/>
    <property type="project" value="TreeGrafter"/>
</dbReference>
<dbReference type="InterPro" id="IPR042626">
    <property type="entry name" value="THOC6"/>
</dbReference>
<protein>
    <recommendedName>
        <fullName evidence="7">THO complex subunit 6</fullName>
    </recommendedName>
</protein>
<dbReference type="PANTHER" id="PTHR44411">
    <property type="entry name" value="THO COMPLEX SUBUNIT 6 HOMOLOG"/>
    <property type="match status" value="1"/>
</dbReference>
<dbReference type="Gene3D" id="2.130.10.10">
    <property type="entry name" value="YVTN repeat-like/Quinoprotein amine dehydrogenase"/>
    <property type="match status" value="1"/>
</dbReference>
<dbReference type="InterPro" id="IPR019775">
    <property type="entry name" value="WD40_repeat_CS"/>
</dbReference>
<evidence type="ECO:0000256" key="2">
    <source>
        <dbReference type="ARBA" id="ARBA00022574"/>
    </source>
</evidence>
<dbReference type="SUPFAM" id="SSF50978">
    <property type="entry name" value="WD40 repeat-like"/>
    <property type="match status" value="1"/>
</dbReference>
<evidence type="ECO:0008006" key="7">
    <source>
        <dbReference type="Google" id="ProtNLM"/>
    </source>
</evidence>
<dbReference type="SMART" id="SM00320">
    <property type="entry name" value="WD40"/>
    <property type="match status" value="2"/>
</dbReference>
<dbReference type="AlphaFoldDB" id="A0AAU9TGV4"/>
<name>A0AAU9TGV4_EUPED</name>
<dbReference type="PANTHER" id="PTHR44411:SF1">
    <property type="entry name" value="THO COMPLEX SUBUNIT 6 HOMOLOG"/>
    <property type="match status" value="1"/>
</dbReference>
<dbReference type="EMBL" id="CAKOGL010000005">
    <property type="protein sequence ID" value="CAH2086111.1"/>
    <property type="molecule type" value="Genomic_DNA"/>
</dbReference>
<sequence>MLDKILYNTVLCQTFSPCGKYLVAGNIYGQLAVFDLDNIFNPVVEQLTSDFNKPKHTHLLDPNNQICSLVSTDKFLVVGTVNEISGWDWKVILNSKLSKPSWTIKVQSQSFIEKCDINCLWYKEEEGKLYAGCGDNKVYAYNLEDGRLVTTYEGHSDFIHCIHSQGQQLISAGEDGLVLLWDLRVKNSYNKIVPHSNSKVSRPDIGKWVGAAALGEDWIVCGGGPRLSLWHLRSLDAVTVFDIPDHGIHVSFFQDDCVFAGGAAKHLYQLSYSGEVRVELPVSATTVYSAVLRTSPNKVLAIAGSSPEIDLCTSFNYRDQVLHFR</sequence>
<evidence type="ECO:0000313" key="5">
    <source>
        <dbReference type="EMBL" id="CAH2086111.1"/>
    </source>
</evidence>
<accession>A0AAU9TGV4</accession>
<dbReference type="InterPro" id="IPR015943">
    <property type="entry name" value="WD40/YVTN_repeat-like_dom_sf"/>
</dbReference>
<dbReference type="PROSITE" id="PS50082">
    <property type="entry name" value="WD_REPEATS_2"/>
    <property type="match status" value="1"/>
</dbReference>
<dbReference type="Pfam" id="PF00400">
    <property type="entry name" value="WD40"/>
    <property type="match status" value="1"/>
</dbReference>
<comment type="caution">
    <text evidence="5">The sequence shown here is derived from an EMBL/GenBank/DDBJ whole genome shotgun (WGS) entry which is preliminary data.</text>
</comment>